<evidence type="ECO:0000313" key="3">
    <source>
        <dbReference type="Proteomes" id="UP000061569"/>
    </source>
</evidence>
<proteinExistence type="predicted"/>
<dbReference type="EMBL" id="CP013140">
    <property type="protein sequence ID" value="ALN58319.1"/>
    <property type="molecule type" value="Genomic_DNA"/>
</dbReference>
<name>A0A0S2DJ78_LYSEN</name>
<gene>
    <name evidence="2" type="ORF">GLE_2971</name>
</gene>
<reference evidence="2 3" key="1">
    <citation type="submission" date="2015-11" db="EMBL/GenBank/DDBJ databases">
        <title>Genome sequences of Lysobacter enzymogenes strain C3 and Lysobacter antibioticus ATCC 29479.</title>
        <authorList>
            <person name="Kobayashi D.Y."/>
        </authorList>
    </citation>
    <scope>NUCLEOTIDE SEQUENCE [LARGE SCALE GENOMIC DNA]</scope>
    <source>
        <strain evidence="2 3">C3</strain>
    </source>
</reference>
<feature type="region of interest" description="Disordered" evidence="1">
    <location>
        <begin position="66"/>
        <end position="91"/>
    </location>
</feature>
<evidence type="ECO:0000313" key="2">
    <source>
        <dbReference type="EMBL" id="ALN58319.1"/>
    </source>
</evidence>
<protein>
    <submittedName>
        <fullName evidence="2">Uncharacterized protein</fullName>
    </submittedName>
</protein>
<accession>A0A0S2DJ78</accession>
<dbReference type="PATRIC" id="fig|69.6.peg.2932"/>
<evidence type="ECO:0000256" key="1">
    <source>
        <dbReference type="SAM" id="MobiDB-lite"/>
    </source>
</evidence>
<dbReference type="AlphaFoldDB" id="A0A0S2DJ78"/>
<dbReference type="STRING" id="69.GLE_2971"/>
<dbReference type="KEGG" id="lez:GLE_2971"/>
<sequence length="91" mass="9827">MKITVRACRMASVSNPPRPVVPAKAGIHFDFASPGNRHTAKATTKWIPAFAGMTGTRQVSAAISSRLARREHPPSPTSTCIIATHRPQDRP</sequence>
<dbReference type="Proteomes" id="UP000061569">
    <property type="component" value="Chromosome"/>
</dbReference>
<organism evidence="2 3">
    <name type="scientific">Lysobacter enzymogenes</name>
    <dbReference type="NCBI Taxonomy" id="69"/>
    <lineage>
        <taxon>Bacteria</taxon>
        <taxon>Pseudomonadati</taxon>
        <taxon>Pseudomonadota</taxon>
        <taxon>Gammaproteobacteria</taxon>
        <taxon>Lysobacterales</taxon>
        <taxon>Lysobacteraceae</taxon>
        <taxon>Lysobacter</taxon>
    </lineage>
</organism>